<name>A0A418YLE9_9SPHN</name>
<evidence type="ECO:0000313" key="2">
    <source>
        <dbReference type="Proteomes" id="UP000283469"/>
    </source>
</evidence>
<gene>
    <name evidence="1" type="ORF">D0Z70_22480</name>
</gene>
<protein>
    <submittedName>
        <fullName evidence="1">Uncharacterized protein</fullName>
    </submittedName>
</protein>
<organism evidence="1 2">
    <name type="scientific">Sphingobium terrigena</name>
    <dbReference type="NCBI Taxonomy" id="2304063"/>
    <lineage>
        <taxon>Bacteria</taxon>
        <taxon>Pseudomonadati</taxon>
        <taxon>Pseudomonadota</taxon>
        <taxon>Alphaproteobacteria</taxon>
        <taxon>Sphingomonadales</taxon>
        <taxon>Sphingomonadaceae</taxon>
        <taxon>Sphingobium</taxon>
    </lineage>
</organism>
<dbReference type="EMBL" id="QVRA01000039">
    <property type="protein sequence ID" value="RJG51800.1"/>
    <property type="molecule type" value="Genomic_DNA"/>
</dbReference>
<reference evidence="1 2" key="1">
    <citation type="submission" date="2018-08" db="EMBL/GenBank/DDBJ databases">
        <title>Sphingobium sp. EO9.</title>
        <authorList>
            <person name="Park Y."/>
            <person name="Kim K.H."/>
            <person name="Jeon C.O."/>
        </authorList>
    </citation>
    <scope>NUCLEOTIDE SEQUENCE [LARGE SCALE GENOMIC DNA]</scope>
    <source>
        <strain evidence="1 2">EO9</strain>
    </source>
</reference>
<keyword evidence="2" id="KW-1185">Reference proteome</keyword>
<dbReference type="AlphaFoldDB" id="A0A418YLE9"/>
<comment type="caution">
    <text evidence="1">The sequence shown here is derived from an EMBL/GenBank/DDBJ whole genome shotgun (WGS) entry which is preliminary data.</text>
</comment>
<evidence type="ECO:0000313" key="1">
    <source>
        <dbReference type="EMBL" id="RJG51800.1"/>
    </source>
</evidence>
<accession>A0A418YLE9</accession>
<proteinExistence type="predicted"/>
<sequence>MKVPTFDASQTTELAWPVRDRTLARLQNMEQEARRQAHIKRQEEIARWKRYVVTPPTNNTAMFTIAHQGGDAGVYRDVQILILSPELAEAAREKGCQVRLAADNETIGLPTAVGVI</sequence>
<dbReference type="Proteomes" id="UP000283469">
    <property type="component" value="Unassembled WGS sequence"/>
</dbReference>